<sequence>MTLVDRNQTHLWKPLLHEVATGSLDAGIDEVSYRAQATQNHFRFRIGSLQGLDREKRQIRLAPILDEEGNEIMPQRSLDYDLLVLSIGSVTNDFGTPGAAEHCVFLDSRAQAEHFRQQLLRAYLRTSANPKPLKIAIVGAGATGVELSAELFNTARELTSYGFEKADSQPLEVSLVEAGPRILPALPERISGAAHRELEKLGVSVRAATRIQEATAEGLVTAEGELIEAELMVWAAGIKAPAVTRDLDGLEVNGRNQLVVTPDLKTSLDPRIFALGDCAACPLPDGRGTVPPRAQSAHQMASHLYRNIRKMLDGEAIPAYEYRDHGSLVSLSRFSTVGSLMGNLTRGSMMIEGRLARLVYISLYRMHQMALYGVTKTLLVTLVDRLNRVIRPRLKLH</sequence>
<dbReference type="InterPro" id="IPR023753">
    <property type="entry name" value="FAD/NAD-binding_dom"/>
</dbReference>
<name>A0ABW1ZTS2_9GAMM</name>
<evidence type="ECO:0000313" key="7">
    <source>
        <dbReference type="EMBL" id="MFC6668912.1"/>
    </source>
</evidence>
<keyword evidence="4 7" id="KW-0560">Oxidoreductase</keyword>
<gene>
    <name evidence="7" type="ORF">ACFQDL_01405</name>
</gene>
<keyword evidence="3" id="KW-0274">FAD</keyword>
<dbReference type="GO" id="GO:0016491">
    <property type="term" value="F:oxidoreductase activity"/>
    <property type="evidence" value="ECO:0007669"/>
    <property type="project" value="UniProtKB-KW"/>
</dbReference>
<dbReference type="InterPro" id="IPR036188">
    <property type="entry name" value="FAD/NAD-bd_sf"/>
</dbReference>
<comment type="similarity">
    <text evidence="1">Belongs to the NADH dehydrogenase family.</text>
</comment>
<keyword evidence="8" id="KW-1185">Reference proteome</keyword>
<evidence type="ECO:0000256" key="1">
    <source>
        <dbReference type="ARBA" id="ARBA00005272"/>
    </source>
</evidence>
<evidence type="ECO:0000256" key="3">
    <source>
        <dbReference type="ARBA" id="ARBA00022827"/>
    </source>
</evidence>
<evidence type="ECO:0000256" key="4">
    <source>
        <dbReference type="ARBA" id="ARBA00023002"/>
    </source>
</evidence>
<keyword evidence="2" id="KW-0285">Flavoprotein</keyword>
<dbReference type="Pfam" id="PF07992">
    <property type="entry name" value="Pyr_redox_2"/>
    <property type="match status" value="1"/>
</dbReference>
<dbReference type="PANTHER" id="PTHR43706:SF9">
    <property type="entry name" value="TYPE II NADH:QUINONE OXIDOREDUCTASE"/>
    <property type="match status" value="1"/>
</dbReference>
<evidence type="ECO:0000259" key="6">
    <source>
        <dbReference type="Pfam" id="PF07992"/>
    </source>
</evidence>
<organism evidence="7 8">
    <name type="scientific">Marinobacterium aestuariivivens</name>
    <dbReference type="NCBI Taxonomy" id="1698799"/>
    <lineage>
        <taxon>Bacteria</taxon>
        <taxon>Pseudomonadati</taxon>
        <taxon>Pseudomonadota</taxon>
        <taxon>Gammaproteobacteria</taxon>
        <taxon>Oceanospirillales</taxon>
        <taxon>Oceanospirillaceae</taxon>
        <taxon>Marinobacterium</taxon>
    </lineage>
</organism>
<comment type="caution">
    <text evidence="7">The sequence shown here is derived from an EMBL/GenBank/DDBJ whole genome shotgun (WGS) entry which is preliminary data.</text>
</comment>
<dbReference type="PRINTS" id="PR00368">
    <property type="entry name" value="FADPNR"/>
</dbReference>
<dbReference type="PANTHER" id="PTHR43706">
    <property type="entry name" value="NADH DEHYDROGENASE"/>
    <property type="match status" value="1"/>
</dbReference>
<accession>A0ABW1ZTS2</accession>
<dbReference type="EMBL" id="JBHSWE010000001">
    <property type="protein sequence ID" value="MFC6668912.1"/>
    <property type="molecule type" value="Genomic_DNA"/>
</dbReference>
<evidence type="ECO:0000313" key="8">
    <source>
        <dbReference type="Proteomes" id="UP001596422"/>
    </source>
</evidence>
<reference evidence="8" key="1">
    <citation type="journal article" date="2019" name="Int. J. Syst. Evol. Microbiol.">
        <title>The Global Catalogue of Microorganisms (GCM) 10K type strain sequencing project: providing services to taxonomists for standard genome sequencing and annotation.</title>
        <authorList>
            <consortium name="The Broad Institute Genomics Platform"/>
            <consortium name="The Broad Institute Genome Sequencing Center for Infectious Disease"/>
            <person name="Wu L."/>
            <person name="Ma J."/>
        </authorList>
    </citation>
    <scope>NUCLEOTIDE SEQUENCE [LARGE SCALE GENOMIC DNA]</scope>
    <source>
        <strain evidence="8">NBRC 111756</strain>
    </source>
</reference>
<dbReference type="Proteomes" id="UP001596422">
    <property type="component" value="Unassembled WGS sequence"/>
</dbReference>
<keyword evidence="5" id="KW-0520">NAD</keyword>
<proteinExistence type="inferred from homology"/>
<dbReference type="EC" id="1.6.5.-" evidence="7"/>
<evidence type="ECO:0000256" key="5">
    <source>
        <dbReference type="ARBA" id="ARBA00023027"/>
    </source>
</evidence>
<evidence type="ECO:0000256" key="2">
    <source>
        <dbReference type="ARBA" id="ARBA00022630"/>
    </source>
</evidence>
<dbReference type="Gene3D" id="3.50.50.100">
    <property type="match status" value="1"/>
</dbReference>
<protein>
    <submittedName>
        <fullName evidence="7">NAD(P)/FAD-dependent oxidoreductase</fullName>
        <ecNumber evidence="7">1.6.5.-</ecNumber>
    </submittedName>
</protein>
<dbReference type="InterPro" id="IPR045024">
    <property type="entry name" value="NDH-2"/>
</dbReference>
<dbReference type="SUPFAM" id="SSF51905">
    <property type="entry name" value="FAD/NAD(P)-binding domain"/>
    <property type="match status" value="2"/>
</dbReference>
<dbReference type="RefSeq" id="WP_379907469.1">
    <property type="nucleotide sequence ID" value="NZ_JBHSWE010000001.1"/>
</dbReference>
<feature type="domain" description="FAD/NAD(P)-binding" evidence="6">
    <location>
        <begin position="2"/>
        <end position="301"/>
    </location>
</feature>